<dbReference type="Pfam" id="PF13490">
    <property type="entry name" value="zf-HC2"/>
    <property type="match status" value="1"/>
</dbReference>
<feature type="transmembrane region" description="Helical" evidence="3">
    <location>
        <begin position="87"/>
        <end position="109"/>
    </location>
</feature>
<proteinExistence type="predicted"/>
<name>A0A1Q9LHR4_9PSEU</name>
<dbReference type="EMBL" id="MKQR01000021">
    <property type="protein sequence ID" value="OLR91554.1"/>
    <property type="molecule type" value="Genomic_DNA"/>
</dbReference>
<keyword evidence="3" id="KW-0472">Membrane</keyword>
<evidence type="ECO:0000256" key="2">
    <source>
        <dbReference type="ARBA" id="ARBA00023163"/>
    </source>
</evidence>
<keyword evidence="3" id="KW-1133">Transmembrane helix</keyword>
<accession>A0A1Q9LHR4</accession>
<sequence length="216" mass="22489">MTCARTTSLGAYLLGALDPAERADFEAHLAGCADCRAELVRLSPLPGLLHRVGVEDFEDAVEPTAADLAVVPAPAPAAPGRWARHRVLLSAAAAVVALAVGGVIGYSLLRAGDPAGPGVSWSATDSTSGVRADVQLIDRAWGTEVKLTLRDVPPGKPCKLVVRGRDGNREVAGWWSSSSLQDEVIPGSTSITRSAIDRVEVVTDDDRVLVDVPAPA</sequence>
<dbReference type="OrthoDB" id="5242431at2"/>
<evidence type="ECO:0000256" key="3">
    <source>
        <dbReference type="SAM" id="Phobius"/>
    </source>
</evidence>
<dbReference type="InterPro" id="IPR041916">
    <property type="entry name" value="Anti_sigma_zinc_sf"/>
</dbReference>
<keyword evidence="3" id="KW-0812">Transmembrane</keyword>
<dbReference type="STRING" id="1193682.BJP25_25655"/>
<organism evidence="5 6">
    <name type="scientific">Actinokineospora bangkokensis</name>
    <dbReference type="NCBI Taxonomy" id="1193682"/>
    <lineage>
        <taxon>Bacteria</taxon>
        <taxon>Bacillati</taxon>
        <taxon>Actinomycetota</taxon>
        <taxon>Actinomycetes</taxon>
        <taxon>Pseudonocardiales</taxon>
        <taxon>Pseudonocardiaceae</taxon>
        <taxon>Actinokineospora</taxon>
    </lineage>
</organism>
<reference evidence="5 6" key="1">
    <citation type="submission" date="2016-10" db="EMBL/GenBank/DDBJ databases">
        <title>The Draft Genome Sequence of Actinokineospora bangkokensis 44EHWT reveals the biosynthetic pathway of antifungal compounds Thailandins with unusual extender unit butylmalonyl-CoA.</title>
        <authorList>
            <person name="Greule A."/>
            <person name="Intra B."/>
            <person name="Flemming S."/>
            <person name="Rommel M.G."/>
            <person name="Panbangred W."/>
            <person name="Bechthold A."/>
        </authorList>
    </citation>
    <scope>NUCLEOTIDE SEQUENCE [LARGE SCALE GENOMIC DNA]</scope>
    <source>
        <strain evidence="5 6">44EHW</strain>
    </source>
</reference>
<dbReference type="InterPro" id="IPR027383">
    <property type="entry name" value="Znf_put"/>
</dbReference>
<dbReference type="RefSeq" id="WP_075976625.1">
    <property type="nucleotide sequence ID" value="NZ_MKQR01000021.1"/>
</dbReference>
<evidence type="ECO:0000313" key="5">
    <source>
        <dbReference type="EMBL" id="OLR91554.1"/>
    </source>
</evidence>
<dbReference type="Proteomes" id="UP000186040">
    <property type="component" value="Unassembled WGS sequence"/>
</dbReference>
<protein>
    <recommendedName>
        <fullName evidence="4">Putative zinc-finger domain-containing protein</fullName>
    </recommendedName>
</protein>
<keyword evidence="1" id="KW-0805">Transcription regulation</keyword>
<keyword evidence="2" id="KW-0804">Transcription</keyword>
<dbReference type="Gene3D" id="1.10.10.1320">
    <property type="entry name" value="Anti-sigma factor, zinc-finger domain"/>
    <property type="match status" value="1"/>
</dbReference>
<gene>
    <name evidence="5" type="ORF">BJP25_25655</name>
</gene>
<evidence type="ECO:0000313" key="6">
    <source>
        <dbReference type="Proteomes" id="UP000186040"/>
    </source>
</evidence>
<dbReference type="AlphaFoldDB" id="A0A1Q9LHR4"/>
<feature type="domain" description="Putative zinc-finger" evidence="4">
    <location>
        <begin position="9"/>
        <end position="36"/>
    </location>
</feature>
<evidence type="ECO:0000259" key="4">
    <source>
        <dbReference type="Pfam" id="PF13490"/>
    </source>
</evidence>
<comment type="caution">
    <text evidence="5">The sequence shown here is derived from an EMBL/GenBank/DDBJ whole genome shotgun (WGS) entry which is preliminary data.</text>
</comment>
<keyword evidence="6" id="KW-1185">Reference proteome</keyword>
<evidence type="ECO:0000256" key="1">
    <source>
        <dbReference type="ARBA" id="ARBA00023015"/>
    </source>
</evidence>